<dbReference type="InterPro" id="IPR056402">
    <property type="entry name" value="DA_N"/>
</dbReference>
<evidence type="ECO:0000313" key="5">
    <source>
        <dbReference type="Proteomes" id="UP000006039"/>
    </source>
</evidence>
<evidence type="ECO:0000313" key="3">
    <source>
        <dbReference type="EMBL" id="EJT69504.1"/>
    </source>
</evidence>
<proteinExistence type="predicted"/>
<name>J3PHZ2_GAET3</name>
<accession>J3PHZ2</accession>
<dbReference type="SUPFAM" id="SSF159245">
    <property type="entry name" value="AttH-like"/>
    <property type="match status" value="1"/>
</dbReference>
<organism evidence="3">
    <name type="scientific">Gaeumannomyces tritici (strain R3-111a-1)</name>
    <name type="common">Wheat and barley take-all root rot fungus</name>
    <name type="synonym">Gaeumannomyces graminis var. tritici</name>
    <dbReference type="NCBI Taxonomy" id="644352"/>
    <lineage>
        <taxon>Eukaryota</taxon>
        <taxon>Fungi</taxon>
        <taxon>Dikarya</taxon>
        <taxon>Ascomycota</taxon>
        <taxon>Pezizomycotina</taxon>
        <taxon>Sordariomycetes</taxon>
        <taxon>Sordariomycetidae</taxon>
        <taxon>Magnaporthales</taxon>
        <taxon>Magnaporthaceae</taxon>
        <taxon>Gaeumannomyces</taxon>
    </lineage>
</organism>
<dbReference type="AlphaFoldDB" id="J3PHZ2"/>
<dbReference type="EnsemblFungi" id="EJT69504">
    <property type="protein sequence ID" value="EJT69504"/>
    <property type="gene ID" value="GGTG_13123"/>
</dbReference>
<dbReference type="InterPro" id="IPR057722">
    <property type="entry name" value="AsqO/PenF-like_C"/>
</dbReference>
<protein>
    <submittedName>
        <fullName evidence="3 4">Uncharacterized protein</fullName>
    </submittedName>
</protein>
<dbReference type="Proteomes" id="UP000006039">
    <property type="component" value="Unassembled WGS sequence"/>
</dbReference>
<dbReference type="STRING" id="644352.J3PHZ2"/>
<dbReference type="Pfam" id="PF25581">
    <property type="entry name" value="AsqO_C"/>
    <property type="match status" value="1"/>
</dbReference>
<evidence type="ECO:0000259" key="1">
    <source>
        <dbReference type="Pfam" id="PF24137"/>
    </source>
</evidence>
<reference evidence="4" key="4">
    <citation type="journal article" date="2015" name="G3 (Bethesda)">
        <title>Genome sequences of three phytopathogenic species of the Magnaporthaceae family of fungi.</title>
        <authorList>
            <person name="Okagaki L.H."/>
            <person name="Nunes C.C."/>
            <person name="Sailsbery J."/>
            <person name="Clay B."/>
            <person name="Brown D."/>
            <person name="John T."/>
            <person name="Oh Y."/>
            <person name="Young N."/>
            <person name="Fitzgerald M."/>
            <person name="Haas B.J."/>
            <person name="Zeng Q."/>
            <person name="Young S."/>
            <person name="Adiconis X."/>
            <person name="Fan L."/>
            <person name="Levin J.Z."/>
            <person name="Mitchell T.K."/>
            <person name="Okubara P.A."/>
            <person name="Farman M.L."/>
            <person name="Kohn L.M."/>
            <person name="Birren B."/>
            <person name="Ma L.-J."/>
            <person name="Dean R.A."/>
        </authorList>
    </citation>
    <scope>NUCLEOTIDE SEQUENCE</scope>
    <source>
        <strain evidence="4">R3-111a-1</strain>
    </source>
</reference>
<dbReference type="GeneID" id="20353581"/>
<dbReference type="eggNOG" id="ENOG502SMYB">
    <property type="taxonomic scope" value="Eukaryota"/>
</dbReference>
<dbReference type="Pfam" id="PF24137">
    <property type="entry name" value="DA_N"/>
    <property type="match status" value="1"/>
</dbReference>
<dbReference type="EMBL" id="GL385404">
    <property type="protein sequence ID" value="EJT69504.1"/>
    <property type="molecule type" value="Genomic_DNA"/>
</dbReference>
<dbReference type="HOGENOM" id="CLU_051719_0_0_1"/>
<reference evidence="5" key="1">
    <citation type="submission" date="2010-07" db="EMBL/GenBank/DDBJ databases">
        <title>The genome sequence of Gaeumannomyces graminis var. tritici strain R3-111a-1.</title>
        <authorList>
            <consortium name="The Broad Institute Genome Sequencing Platform"/>
            <person name="Ma L.-J."/>
            <person name="Dead R."/>
            <person name="Young S."/>
            <person name="Zeng Q."/>
            <person name="Koehrsen M."/>
            <person name="Alvarado L."/>
            <person name="Berlin A."/>
            <person name="Chapman S.B."/>
            <person name="Chen Z."/>
            <person name="Freedman E."/>
            <person name="Gellesch M."/>
            <person name="Goldberg J."/>
            <person name="Griggs A."/>
            <person name="Gujja S."/>
            <person name="Heilman E.R."/>
            <person name="Heiman D."/>
            <person name="Hepburn T."/>
            <person name="Howarth C."/>
            <person name="Jen D."/>
            <person name="Larson L."/>
            <person name="Mehta T."/>
            <person name="Neiman D."/>
            <person name="Pearson M."/>
            <person name="Roberts A."/>
            <person name="Saif S."/>
            <person name="Shea T."/>
            <person name="Shenoy N."/>
            <person name="Sisk P."/>
            <person name="Stolte C."/>
            <person name="Sykes S."/>
            <person name="Walk T."/>
            <person name="White J."/>
            <person name="Yandava C."/>
            <person name="Haas B."/>
            <person name="Nusbaum C."/>
            <person name="Birren B."/>
        </authorList>
    </citation>
    <scope>NUCLEOTIDE SEQUENCE [LARGE SCALE GENOMIC DNA]</scope>
    <source>
        <strain evidence="5">R3-111a-1</strain>
    </source>
</reference>
<gene>
    <name evidence="4" type="primary">20353581</name>
    <name evidence="3" type="ORF">GGTG_13123</name>
</gene>
<feature type="domain" description="Diels-Alderase N-terminal" evidence="1">
    <location>
        <begin position="37"/>
        <end position="126"/>
    </location>
</feature>
<reference evidence="3" key="2">
    <citation type="submission" date="2010-07" db="EMBL/GenBank/DDBJ databases">
        <authorList>
            <consortium name="The Broad Institute Genome Sequencing Platform"/>
            <consortium name="Broad Institute Genome Sequencing Center for Infectious Disease"/>
            <person name="Ma L.-J."/>
            <person name="Dead R."/>
            <person name="Young S."/>
            <person name="Zeng Q."/>
            <person name="Koehrsen M."/>
            <person name="Alvarado L."/>
            <person name="Berlin A."/>
            <person name="Chapman S.B."/>
            <person name="Chen Z."/>
            <person name="Freedman E."/>
            <person name="Gellesch M."/>
            <person name="Goldberg J."/>
            <person name="Griggs A."/>
            <person name="Gujja S."/>
            <person name="Heilman E.R."/>
            <person name="Heiman D."/>
            <person name="Hepburn T."/>
            <person name="Howarth C."/>
            <person name="Jen D."/>
            <person name="Larson L."/>
            <person name="Mehta T."/>
            <person name="Neiman D."/>
            <person name="Pearson M."/>
            <person name="Roberts A."/>
            <person name="Saif S."/>
            <person name="Shea T."/>
            <person name="Shenoy N."/>
            <person name="Sisk P."/>
            <person name="Stolte C."/>
            <person name="Sykes S."/>
            <person name="Walk T."/>
            <person name="White J."/>
            <person name="Yandava C."/>
            <person name="Haas B."/>
            <person name="Nusbaum C."/>
            <person name="Birren B."/>
        </authorList>
    </citation>
    <scope>NUCLEOTIDE SEQUENCE</scope>
    <source>
        <strain evidence="3">R3-111a-1</strain>
    </source>
</reference>
<sequence length="275" mass="29136">MAHSALANTKLFPPAPLPTVDILPPRLHNGSSSTTFVSSAKGLDGVKVHDANATAYDWWYFDAMGEGAASSGAVVFYNKGPLGFLGPTDLGSSVAVQISGTFPNDTLFDTWFPVAGGAAVVSAGQASSRAYLGPGNTTWAARSDASEYIAPPHYPCSPVHANETMEVFEGLGYHDKNWGVRPLREKVHSWYWGHAIVGPYVVVWLTGLDFAGTEHRSGYVVRDGKIIYSGCGDIEARPVGAAHPPVAGELETWEPRGFTVTVDLGPSTAACCAPR</sequence>
<evidence type="ECO:0000313" key="4">
    <source>
        <dbReference type="EnsemblFungi" id="EJT69504"/>
    </source>
</evidence>
<reference evidence="3" key="3">
    <citation type="submission" date="2010-09" db="EMBL/GenBank/DDBJ databases">
        <title>Annotation of Gaeumannomyces graminis var. tritici R3-111a-1.</title>
        <authorList>
            <consortium name="The Broad Institute Genome Sequencing Platform"/>
            <person name="Ma L.-J."/>
            <person name="Dead R."/>
            <person name="Young S.K."/>
            <person name="Zeng Q."/>
            <person name="Gargeya S."/>
            <person name="Fitzgerald M."/>
            <person name="Haas B."/>
            <person name="Abouelleil A."/>
            <person name="Alvarado L."/>
            <person name="Arachchi H.M."/>
            <person name="Berlin A."/>
            <person name="Brown A."/>
            <person name="Chapman S.B."/>
            <person name="Chen Z."/>
            <person name="Dunbar C."/>
            <person name="Freedman E."/>
            <person name="Gearin G."/>
            <person name="Gellesch M."/>
            <person name="Goldberg J."/>
            <person name="Griggs A."/>
            <person name="Gujja S."/>
            <person name="Heiman D."/>
            <person name="Howarth C."/>
            <person name="Larson L."/>
            <person name="Lui A."/>
            <person name="MacDonald P.J.P."/>
            <person name="Mehta T."/>
            <person name="Montmayeur A."/>
            <person name="Murphy C."/>
            <person name="Neiman D."/>
            <person name="Pearson M."/>
            <person name="Priest M."/>
            <person name="Roberts A."/>
            <person name="Saif S."/>
            <person name="Shea T."/>
            <person name="Shenoy N."/>
            <person name="Sisk P."/>
            <person name="Stolte C."/>
            <person name="Sykes S."/>
            <person name="Yandava C."/>
            <person name="Wortman J."/>
            <person name="Nusbaum C."/>
            <person name="Birren B."/>
        </authorList>
    </citation>
    <scope>NUCLEOTIDE SEQUENCE</scope>
    <source>
        <strain evidence="3">R3-111a-1</strain>
    </source>
</reference>
<dbReference type="VEuPathDB" id="FungiDB:GGTG_13123"/>
<feature type="domain" description="AsqO/PenF-like C-terminal" evidence="2">
    <location>
        <begin position="185"/>
        <end position="266"/>
    </location>
</feature>
<dbReference type="OrthoDB" id="5344254at2759"/>
<reference evidence="4" key="5">
    <citation type="submission" date="2018-04" db="UniProtKB">
        <authorList>
            <consortium name="EnsemblFungi"/>
        </authorList>
    </citation>
    <scope>IDENTIFICATION</scope>
    <source>
        <strain evidence="4">R3-111a-1</strain>
    </source>
</reference>
<dbReference type="RefSeq" id="XP_009229289.1">
    <property type="nucleotide sequence ID" value="XM_009231025.1"/>
</dbReference>
<evidence type="ECO:0000259" key="2">
    <source>
        <dbReference type="Pfam" id="PF25581"/>
    </source>
</evidence>
<keyword evidence="5" id="KW-1185">Reference proteome</keyword>